<comment type="caution">
    <text evidence="7">The sequence shown here is derived from an EMBL/GenBank/DDBJ whole genome shotgun (WGS) entry which is preliminary data.</text>
</comment>
<dbReference type="EC" id="3.4.19.13" evidence="6"/>
<dbReference type="STRING" id="252305.OB2597_12051"/>
<sequence length="526" mass="56319">MRDFHLPGRSAVWAENGICATSHPLPAQIAVRTLQEGGNAMDAAIAGAAAMGVCEPPMTGLGGDCFALVSPAGTDEIVGYNGSGRAPAGADPQALRDRGLTAVPPEDPLAVTVPGAVEGFWRMHSLWGRRDWDAVLAPAIHHTERGVPVAARVAWDYACKNHVLRSETALRHYQPWGRAPRPGEVLSLPGQAEVLRRVARDGISAFYEGEVAEDIVEALTALGGPHTTADLAAHEGTRTDPVSGTYKGMELCEHPPNGQGATAILLAHILQCFDIASMDPFGAERAHIEAEATRLAYDTRNRFLSDPEHMTRLDHMLDPATGERLAALIDPRKATATLTKLAEEVHRDTIYITVVDRDRMAVSLIYSIFRGFGSGIVTEKYGTLLQNRGSGFSLTPGHANELGAGKRPMHTIIPGMIRHDGRVLMPFGVMGGAYQATGHARFLSNITDFGMDPQAAIDAPRSFAQADHLDVERGYAPEVRQALADMGHRVTVPDEAIGGAQAIRIHDNGFLEAGSDPRKDGCAIGY</sequence>
<dbReference type="Proteomes" id="UP000004318">
    <property type="component" value="Unassembled WGS sequence"/>
</dbReference>
<feature type="binding site" evidence="5">
    <location>
        <position position="432"/>
    </location>
    <ligand>
        <name>L-glutamate</name>
        <dbReference type="ChEBI" id="CHEBI:29985"/>
    </ligand>
</feature>
<dbReference type="UniPathway" id="UPA00204"/>
<dbReference type="InterPro" id="IPR000101">
    <property type="entry name" value="GGT_peptidase"/>
</dbReference>
<comment type="catalytic activity">
    <reaction evidence="1 6">
        <text>an S-substituted glutathione + H2O = an S-substituted L-cysteinylglycine + L-glutamate</text>
        <dbReference type="Rhea" id="RHEA:59468"/>
        <dbReference type="ChEBI" id="CHEBI:15377"/>
        <dbReference type="ChEBI" id="CHEBI:29985"/>
        <dbReference type="ChEBI" id="CHEBI:90779"/>
        <dbReference type="ChEBI" id="CHEBI:143103"/>
        <dbReference type="EC" id="3.4.19.13"/>
    </reaction>
</comment>
<dbReference type="InterPro" id="IPR052896">
    <property type="entry name" value="GGT-like_enzyme"/>
</dbReference>
<dbReference type="eggNOG" id="COG0405">
    <property type="taxonomic scope" value="Bacteria"/>
</dbReference>
<organism evidence="7 8">
    <name type="scientific">Pseudooceanicola batsensis (strain ATCC BAA-863 / DSM 15984 / KCTC 12145 / HTCC2597)</name>
    <name type="common">Oceanicola batsensis</name>
    <dbReference type="NCBI Taxonomy" id="252305"/>
    <lineage>
        <taxon>Bacteria</taxon>
        <taxon>Pseudomonadati</taxon>
        <taxon>Pseudomonadota</taxon>
        <taxon>Alphaproteobacteria</taxon>
        <taxon>Rhodobacterales</taxon>
        <taxon>Paracoccaceae</taxon>
        <taxon>Pseudooceanicola</taxon>
    </lineage>
</organism>
<dbReference type="GO" id="GO:0036374">
    <property type="term" value="F:glutathione hydrolase activity"/>
    <property type="evidence" value="ECO:0007669"/>
    <property type="project" value="UniProtKB-UniRule"/>
</dbReference>
<dbReference type="NCBIfam" id="TIGR00066">
    <property type="entry name" value="g_glut_trans"/>
    <property type="match status" value="1"/>
</dbReference>
<comment type="PTM">
    <text evidence="6">Cleaved by autocatalysis into a large and a small subunit.</text>
</comment>
<comment type="pathway">
    <text evidence="6">Sulfur metabolism; glutathione metabolism.</text>
</comment>
<dbReference type="SUPFAM" id="SSF56235">
    <property type="entry name" value="N-terminal nucleophile aminohydrolases (Ntn hydrolases)"/>
    <property type="match status" value="1"/>
</dbReference>
<evidence type="ECO:0000256" key="4">
    <source>
        <dbReference type="PIRSR" id="PIRSR600101-1"/>
    </source>
</evidence>
<dbReference type="InterPro" id="IPR029055">
    <property type="entry name" value="Ntn_hydrolases_N"/>
</dbReference>
<dbReference type="PANTHER" id="PTHR43881">
    <property type="entry name" value="GAMMA-GLUTAMYLTRANSPEPTIDASE (AFU_ORTHOLOGUE AFUA_4G13580)"/>
    <property type="match status" value="1"/>
</dbReference>
<keyword evidence="6" id="KW-0378">Hydrolase</keyword>
<dbReference type="HOGENOM" id="CLU_014813_3_2_5"/>
<keyword evidence="8" id="KW-1185">Reference proteome</keyword>
<gene>
    <name evidence="7" type="ORF">OB2597_12051</name>
</gene>
<comment type="similarity">
    <text evidence="6">Belongs to the gamma-glutamyltransferase family.</text>
</comment>
<comment type="subunit">
    <text evidence="6">This enzyme consists of two polypeptide chains, which are synthesized in precursor form from a single polypeptide.</text>
</comment>
<dbReference type="GO" id="GO:0103068">
    <property type="term" value="F:leukotriene C4 gamma-glutamyl transferase activity"/>
    <property type="evidence" value="ECO:0007669"/>
    <property type="project" value="UniProtKB-EC"/>
</dbReference>
<dbReference type="Pfam" id="PF01019">
    <property type="entry name" value="G_glu_transpept"/>
    <property type="match status" value="1"/>
</dbReference>
<dbReference type="GO" id="GO:0006751">
    <property type="term" value="P:glutathione catabolic process"/>
    <property type="evidence" value="ECO:0007669"/>
    <property type="project" value="UniProtKB-UniRule"/>
</dbReference>
<dbReference type="AlphaFoldDB" id="A3TWI0"/>
<evidence type="ECO:0000256" key="3">
    <source>
        <dbReference type="ARBA" id="ARBA00047417"/>
    </source>
</evidence>
<comment type="catalytic activity">
    <reaction evidence="2 6">
        <text>glutathione + H2O = L-cysteinylglycine + L-glutamate</text>
        <dbReference type="Rhea" id="RHEA:28807"/>
        <dbReference type="ChEBI" id="CHEBI:15377"/>
        <dbReference type="ChEBI" id="CHEBI:29985"/>
        <dbReference type="ChEBI" id="CHEBI:57925"/>
        <dbReference type="ChEBI" id="CHEBI:61694"/>
        <dbReference type="EC" id="3.4.19.13"/>
    </reaction>
</comment>
<keyword evidence="6" id="KW-0865">Zymogen</keyword>
<dbReference type="PRINTS" id="PR01210">
    <property type="entry name" value="GGTRANSPTASE"/>
</dbReference>
<dbReference type="InterPro" id="IPR043138">
    <property type="entry name" value="GGT_lsub"/>
</dbReference>
<dbReference type="PANTHER" id="PTHR43881:SF1">
    <property type="entry name" value="GAMMA-GLUTAMYLTRANSPEPTIDASE (AFU_ORTHOLOGUE AFUA_4G13580)"/>
    <property type="match status" value="1"/>
</dbReference>
<dbReference type="RefSeq" id="WP_009806629.1">
    <property type="nucleotide sequence ID" value="NZ_CH724131.1"/>
</dbReference>
<dbReference type="InterPro" id="IPR043137">
    <property type="entry name" value="GGT_ssub_C"/>
</dbReference>
<evidence type="ECO:0000256" key="5">
    <source>
        <dbReference type="PIRSR" id="PIRSR600101-2"/>
    </source>
</evidence>
<dbReference type="EMBL" id="AAMO01000003">
    <property type="protein sequence ID" value="EAQ03976.1"/>
    <property type="molecule type" value="Genomic_DNA"/>
</dbReference>
<comment type="catalytic activity">
    <reaction evidence="3 6">
        <text>an N-terminal (5-L-glutamyl)-[peptide] + an alpha-amino acid = 5-L-glutamyl amino acid + an N-terminal L-alpha-aminoacyl-[peptide]</text>
        <dbReference type="Rhea" id="RHEA:23904"/>
        <dbReference type="Rhea" id="RHEA-COMP:9780"/>
        <dbReference type="Rhea" id="RHEA-COMP:9795"/>
        <dbReference type="ChEBI" id="CHEBI:77644"/>
        <dbReference type="ChEBI" id="CHEBI:78597"/>
        <dbReference type="ChEBI" id="CHEBI:78599"/>
        <dbReference type="ChEBI" id="CHEBI:78608"/>
        <dbReference type="EC" id="2.3.2.2"/>
    </reaction>
</comment>
<evidence type="ECO:0000256" key="2">
    <source>
        <dbReference type="ARBA" id="ARBA00001089"/>
    </source>
</evidence>
<keyword evidence="6" id="KW-0317">Glutathione biosynthesis</keyword>
<evidence type="ECO:0000256" key="1">
    <source>
        <dbReference type="ARBA" id="ARBA00001049"/>
    </source>
</evidence>
<dbReference type="MEROPS" id="T03.025"/>
<keyword evidence="6" id="KW-0808">Transferase</keyword>
<feature type="active site" description="Nucleophile" evidence="4">
    <location>
        <position position="349"/>
    </location>
</feature>
<name>A3TWI0_PSEBH</name>
<proteinExistence type="inferred from homology"/>
<accession>A3TWI0</accession>
<evidence type="ECO:0000256" key="6">
    <source>
        <dbReference type="RuleBase" id="RU368036"/>
    </source>
</evidence>
<evidence type="ECO:0000313" key="7">
    <source>
        <dbReference type="EMBL" id="EAQ03976.1"/>
    </source>
</evidence>
<dbReference type="OrthoDB" id="9781342at2"/>
<dbReference type="Gene3D" id="1.10.246.130">
    <property type="match status" value="1"/>
</dbReference>
<dbReference type="EC" id="2.3.2.2" evidence="6"/>
<evidence type="ECO:0000313" key="8">
    <source>
        <dbReference type="Proteomes" id="UP000004318"/>
    </source>
</evidence>
<keyword evidence="6" id="KW-0012">Acyltransferase</keyword>
<protein>
    <recommendedName>
        <fullName evidence="6">Glutathione hydrolase proenzyme</fullName>
        <ecNumber evidence="6">2.3.2.2</ecNumber>
        <ecNumber evidence="6">3.4.19.13</ecNumber>
    </recommendedName>
    <component>
        <recommendedName>
            <fullName evidence="6">Glutathione hydrolase large chain</fullName>
        </recommendedName>
    </component>
    <component>
        <recommendedName>
            <fullName evidence="6">Glutathione hydrolase small chain</fullName>
        </recommendedName>
    </component>
</protein>
<dbReference type="GO" id="GO:0006750">
    <property type="term" value="P:glutathione biosynthetic process"/>
    <property type="evidence" value="ECO:0007669"/>
    <property type="project" value="UniProtKB-KW"/>
</dbReference>
<dbReference type="Gene3D" id="3.60.20.40">
    <property type="match status" value="1"/>
</dbReference>
<reference evidence="7 8" key="1">
    <citation type="journal article" date="2010" name="J. Bacteriol.">
        <title>Genome sequences of Oceanicola granulosus HTCC2516(T) and Oceanicola batsensis HTCC2597(TDelta).</title>
        <authorList>
            <person name="Thrash J.C."/>
            <person name="Cho J.C."/>
            <person name="Vergin K.L."/>
            <person name="Giovannoni S.J."/>
        </authorList>
    </citation>
    <scope>NUCLEOTIDE SEQUENCE [LARGE SCALE GENOMIC DNA]</scope>
    <source>
        <strain evidence="8">ATCC BAA-863 / DSM 15984 / KCTC 12145 / HTCC2597</strain>
    </source>
</reference>